<organism evidence="2 3">
    <name type="scientific">Peltaster fructicola</name>
    <dbReference type="NCBI Taxonomy" id="286661"/>
    <lineage>
        <taxon>Eukaryota</taxon>
        <taxon>Fungi</taxon>
        <taxon>Dikarya</taxon>
        <taxon>Ascomycota</taxon>
        <taxon>Pezizomycotina</taxon>
        <taxon>Dothideomycetes</taxon>
        <taxon>Dothideomycetes incertae sedis</taxon>
        <taxon>Peltaster</taxon>
    </lineage>
</organism>
<evidence type="ECO:0008006" key="4">
    <source>
        <dbReference type="Google" id="ProtNLM"/>
    </source>
</evidence>
<dbReference type="PANTHER" id="PTHR23225">
    <property type="entry name" value="ZINC FINGER PROTEIN"/>
    <property type="match status" value="1"/>
</dbReference>
<gene>
    <name evidence="2" type="ORF">AMS68_002568</name>
</gene>
<dbReference type="InterPro" id="IPR039970">
    <property type="entry name" value="TF_Grauzone"/>
</dbReference>
<evidence type="ECO:0000256" key="1">
    <source>
        <dbReference type="SAM" id="MobiDB-lite"/>
    </source>
</evidence>
<feature type="region of interest" description="Disordered" evidence="1">
    <location>
        <begin position="303"/>
        <end position="323"/>
    </location>
</feature>
<dbReference type="Gene3D" id="3.30.160.60">
    <property type="entry name" value="Classic Zinc Finger"/>
    <property type="match status" value="1"/>
</dbReference>
<protein>
    <recommendedName>
        <fullName evidence="4">C2H2-type domain-containing protein</fullName>
    </recommendedName>
</protein>
<proteinExistence type="predicted"/>
<feature type="compositionally biased region" description="Polar residues" evidence="1">
    <location>
        <begin position="216"/>
        <end position="227"/>
    </location>
</feature>
<feature type="compositionally biased region" description="Basic residues" evidence="1">
    <location>
        <begin position="303"/>
        <end position="319"/>
    </location>
</feature>
<name>A0A6H0XQX4_9PEZI</name>
<dbReference type="OrthoDB" id="5388486at2759"/>
<evidence type="ECO:0000313" key="2">
    <source>
        <dbReference type="EMBL" id="QIW97050.1"/>
    </source>
</evidence>
<dbReference type="GO" id="GO:0003700">
    <property type="term" value="F:DNA-binding transcription factor activity"/>
    <property type="evidence" value="ECO:0007669"/>
    <property type="project" value="InterPro"/>
</dbReference>
<dbReference type="Proteomes" id="UP000503462">
    <property type="component" value="Chromosome 2"/>
</dbReference>
<sequence>MTSYQRPFVAQYDQYESSPDCGSPMPGYASHMIPDPSCPYYNKGNYRFNGLPPFVTAALPDASPFHMNYATSLHGHHLDNCSSSNYTLSERHDSPLGSDFVSTSPSFLSEYHYEEGWQPQGHNRTTSMSDVQNFADHTSEQCMHDPEPLLFYMPHDGYMTHDSYIPSEDATSSVAAQTPELTTTEQPTLRQRRPAARSSFSKPPTTHRINKRNTPKRSATLSTTSAVDSDVDEETIPPRPFHCPLAPYGCQSTFGSKNEWKRHFSTQHLRLEYWRCDKCPISQSKKPNDFNRRDLFTQHVRRMHSHMHNHSQRKARNKTMKSDDSEQQIAQAAARCHRRLRSPPSKSICVICRKAFSGVNSWEDRMEHLGRHFEGTKKENGEGELALDVESWARDTDVEQWMVEHGILSHKLELVAATDDHKD</sequence>
<dbReference type="PANTHER" id="PTHR23225:SF2">
    <property type="entry name" value="AT09679P-RELATED"/>
    <property type="match status" value="1"/>
</dbReference>
<dbReference type="EMBL" id="CP051140">
    <property type="protein sequence ID" value="QIW97050.1"/>
    <property type="molecule type" value="Genomic_DNA"/>
</dbReference>
<feature type="compositionally biased region" description="Low complexity" evidence="1">
    <location>
        <begin position="177"/>
        <end position="189"/>
    </location>
</feature>
<keyword evidence="3" id="KW-1185">Reference proteome</keyword>
<dbReference type="AlphaFoldDB" id="A0A6H0XQX4"/>
<feature type="region of interest" description="Disordered" evidence="1">
    <location>
        <begin position="164"/>
        <end position="233"/>
    </location>
</feature>
<evidence type="ECO:0000313" key="3">
    <source>
        <dbReference type="Proteomes" id="UP000503462"/>
    </source>
</evidence>
<reference evidence="2 3" key="1">
    <citation type="journal article" date="2016" name="Sci. Rep.">
        <title>Peltaster fructicola genome reveals evolution from an invasive phytopathogen to an ectophytic parasite.</title>
        <authorList>
            <person name="Xu C."/>
            <person name="Chen H."/>
            <person name="Gleason M.L."/>
            <person name="Xu J.R."/>
            <person name="Liu H."/>
            <person name="Zhang R."/>
            <person name="Sun G."/>
        </authorList>
    </citation>
    <scope>NUCLEOTIDE SEQUENCE [LARGE SCALE GENOMIC DNA]</scope>
    <source>
        <strain evidence="2 3">LNHT1506</strain>
    </source>
</reference>
<accession>A0A6H0XQX4</accession>